<keyword evidence="3" id="KW-0663">Pyridoxal phosphate</keyword>
<dbReference type="Pfam" id="PF00155">
    <property type="entry name" value="Aminotran_1_2"/>
    <property type="match status" value="1"/>
</dbReference>
<keyword evidence="6" id="KW-1185">Reference proteome</keyword>
<dbReference type="GO" id="GO:0030170">
    <property type="term" value="F:pyridoxal phosphate binding"/>
    <property type="evidence" value="ECO:0007669"/>
    <property type="project" value="InterPro"/>
</dbReference>
<protein>
    <submittedName>
        <fullName evidence="5">8-amino-7-oxononanoate synthase</fullName>
        <ecNumber evidence="5">2.3.1.47</ecNumber>
    </submittedName>
</protein>
<dbReference type="GO" id="GO:0008710">
    <property type="term" value="F:8-amino-7-oxononanoate synthase activity"/>
    <property type="evidence" value="ECO:0007669"/>
    <property type="project" value="UniProtKB-EC"/>
</dbReference>
<gene>
    <name evidence="5" type="primary">bioF</name>
    <name evidence="5" type="ORF">BQ8794_180143</name>
</gene>
<dbReference type="Proteomes" id="UP000188388">
    <property type="component" value="Unassembled WGS sequence"/>
</dbReference>
<feature type="domain" description="Aminotransferase class I/classII large" evidence="4">
    <location>
        <begin position="31"/>
        <end position="359"/>
    </location>
</feature>
<evidence type="ECO:0000256" key="1">
    <source>
        <dbReference type="ARBA" id="ARBA00001933"/>
    </source>
</evidence>
<dbReference type="InterPro" id="IPR004839">
    <property type="entry name" value="Aminotransferase_I/II_large"/>
</dbReference>
<dbReference type="GO" id="GO:0009102">
    <property type="term" value="P:biotin biosynthetic process"/>
    <property type="evidence" value="ECO:0007669"/>
    <property type="project" value="TreeGrafter"/>
</dbReference>
<evidence type="ECO:0000313" key="5">
    <source>
        <dbReference type="EMBL" id="SIT54799.1"/>
    </source>
</evidence>
<dbReference type="InterPro" id="IPR015422">
    <property type="entry name" value="PyrdxlP-dep_Trfase_small"/>
</dbReference>
<dbReference type="EC" id="2.3.1.47" evidence="5"/>
<name>A0A1R3V4P6_9HYPH</name>
<dbReference type="SUPFAM" id="SSF53383">
    <property type="entry name" value="PLP-dependent transferases"/>
    <property type="match status" value="1"/>
</dbReference>
<proteinExistence type="predicted"/>
<reference evidence="6" key="1">
    <citation type="submission" date="2017-01" db="EMBL/GenBank/DDBJ databases">
        <authorList>
            <person name="Brunel B."/>
        </authorList>
    </citation>
    <scope>NUCLEOTIDE SEQUENCE [LARGE SCALE GENOMIC DNA]</scope>
</reference>
<dbReference type="InterPro" id="IPR050087">
    <property type="entry name" value="AON_synthase_class-II"/>
</dbReference>
<dbReference type="RefSeq" id="WP_077376307.1">
    <property type="nucleotide sequence ID" value="NZ_FTPD01000010.1"/>
</dbReference>
<comment type="cofactor">
    <cofactor evidence="1">
        <name>pyridoxal 5'-phosphate</name>
        <dbReference type="ChEBI" id="CHEBI:597326"/>
    </cofactor>
</comment>
<dbReference type="AlphaFoldDB" id="A0A1R3V4P6"/>
<evidence type="ECO:0000256" key="3">
    <source>
        <dbReference type="ARBA" id="ARBA00022898"/>
    </source>
</evidence>
<dbReference type="InterPro" id="IPR015424">
    <property type="entry name" value="PyrdxlP-dep_Trfase"/>
</dbReference>
<sequence length="379" mass="40070">MNEPPLARYEATLQGLARKGRLRTLAPRAGLDFSSNDYLGLAASKRLGDAVAAAIEGGTPVGATGSRLLRGNAPEHEALEADAAAFFGAERALFFGSGYIANFALLSALPQKGDLLILDELAHASMHEGARAGRAEFRPATHNDIDAFEDAIRRWRAEGGMGHIWIAVEGLYSMDGDCAPMESLVALADRYEAFIVVDEAHATGVWGPDGRGLAAAFEGRDNIVALHTCGKALGASGALVTGPGVLCDYIVNRCRPFIYATAPSPLMAVAAREALAILLDEPMRRVQLHEYVAFAGRQLAERCGVARSGSQIQPLVIGDVSRTMVIAAALQARGFDIRGIRPPTVPEGTSRLRISLTLNVGNADISAMVETLVEVLGTA</sequence>
<dbReference type="PANTHER" id="PTHR13693">
    <property type="entry name" value="CLASS II AMINOTRANSFERASE/8-AMINO-7-OXONONANOATE SYNTHASE"/>
    <property type="match status" value="1"/>
</dbReference>
<keyword evidence="5" id="KW-0012">Acyltransferase</keyword>
<evidence type="ECO:0000313" key="6">
    <source>
        <dbReference type="Proteomes" id="UP000188388"/>
    </source>
</evidence>
<dbReference type="Gene3D" id="3.40.640.10">
    <property type="entry name" value="Type I PLP-dependent aspartate aminotransferase-like (Major domain)"/>
    <property type="match status" value="1"/>
</dbReference>
<dbReference type="PANTHER" id="PTHR13693:SF100">
    <property type="entry name" value="8-AMINO-7-OXONONANOATE SYNTHASE"/>
    <property type="match status" value="1"/>
</dbReference>
<dbReference type="EMBL" id="FTPD01000010">
    <property type="protein sequence ID" value="SIT54799.1"/>
    <property type="molecule type" value="Genomic_DNA"/>
</dbReference>
<evidence type="ECO:0000259" key="4">
    <source>
        <dbReference type="Pfam" id="PF00155"/>
    </source>
</evidence>
<organism evidence="5 6">
    <name type="scientific">Mesorhizobium prunaredense</name>
    <dbReference type="NCBI Taxonomy" id="1631249"/>
    <lineage>
        <taxon>Bacteria</taxon>
        <taxon>Pseudomonadati</taxon>
        <taxon>Pseudomonadota</taxon>
        <taxon>Alphaproteobacteria</taxon>
        <taxon>Hyphomicrobiales</taxon>
        <taxon>Phyllobacteriaceae</taxon>
        <taxon>Mesorhizobium</taxon>
    </lineage>
</organism>
<dbReference type="STRING" id="1631249.BQ8794_180143"/>
<dbReference type="Gene3D" id="3.90.1150.10">
    <property type="entry name" value="Aspartate Aminotransferase, domain 1"/>
    <property type="match status" value="1"/>
</dbReference>
<evidence type="ECO:0000256" key="2">
    <source>
        <dbReference type="ARBA" id="ARBA00022679"/>
    </source>
</evidence>
<keyword evidence="2 5" id="KW-0808">Transferase</keyword>
<dbReference type="InterPro" id="IPR015421">
    <property type="entry name" value="PyrdxlP-dep_Trfase_major"/>
</dbReference>
<accession>A0A1R3V4P6</accession>